<keyword evidence="1" id="KW-0418">Kinase</keyword>
<dbReference type="InterPro" id="IPR017437">
    <property type="entry name" value="ATP-NAD_kinase_PpnK-typ_C"/>
</dbReference>
<dbReference type="EMBL" id="JBHSHL010000008">
    <property type="protein sequence ID" value="MFC4803928.1"/>
    <property type="molecule type" value="Genomic_DNA"/>
</dbReference>
<dbReference type="RefSeq" id="WP_379787403.1">
    <property type="nucleotide sequence ID" value="NZ_JBHSHL010000008.1"/>
</dbReference>
<dbReference type="SUPFAM" id="SSF111331">
    <property type="entry name" value="NAD kinase/diacylglycerol kinase-like"/>
    <property type="match status" value="1"/>
</dbReference>
<comment type="caution">
    <text evidence="1">The sequence shown here is derived from an EMBL/GenBank/DDBJ whole genome shotgun (WGS) entry which is preliminary data.</text>
</comment>
<dbReference type="Proteomes" id="UP001595916">
    <property type="component" value="Unassembled WGS sequence"/>
</dbReference>
<evidence type="ECO:0000313" key="2">
    <source>
        <dbReference type="Proteomes" id="UP001595916"/>
    </source>
</evidence>
<protein>
    <submittedName>
        <fullName evidence="1">Sugar kinase</fullName>
    </submittedName>
</protein>
<reference evidence="2" key="1">
    <citation type="journal article" date="2019" name="Int. J. Syst. Evol. Microbiol.">
        <title>The Global Catalogue of Microorganisms (GCM) 10K type strain sequencing project: providing services to taxonomists for standard genome sequencing and annotation.</title>
        <authorList>
            <consortium name="The Broad Institute Genomics Platform"/>
            <consortium name="The Broad Institute Genome Sequencing Center for Infectious Disease"/>
            <person name="Wu L."/>
            <person name="Ma J."/>
        </authorList>
    </citation>
    <scope>NUCLEOTIDE SEQUENCE [LARGE SCALE GENOMIC DNA]</scope>
    <source>
        <strain evidence="2">CCUG 46385</strain>
    </source>
</reference>
<proteinExistence type="predicted"/>
<sequence>MKDDLKFVVITRETLLEELIKRYNTLEQARFYVTHLGEDFEEYQRQHRQYRRSLEQTLRILGEKGRVQVIERRYLPNFLFGSDDIIVVVGQDGLVANTMKYLTSQKVIGINPDKRLWDGVLLPFDPSSLKKLLPDILREKREIREITMAKASLKNGQYLYAVNDLFIGPKSHTSAKYRLFFDKTEELQSSSGIIVSTGLGSTGWLKSILCGAFGIVNGAKHLPVQAETVFKDSSPSLNWDSPELIFSVREPFPSRSSGVSCVFGSIDGRRSLRLISYMPENGVIFSDGIEKDFLEFSSGMEACITVADRRGHLVV</sequence>
<keyword evidence="2" id="KW-1185">Reference proteome</keyword>
<dbReference type="GO" id="GO:0016301">
    <property type="term" value="F:kinase activity"/>
    <property type="evidence" value="ECO:0007669"/>
    <property type="project" value="UniProtKB-KW"/>
</dbReference>
<keyword evidence="1" id="KW-0808">Transferase</keyword>
<dbReference type="Gene3D" id="2.60.200.30">
    <property type="entry name" value="Probable inorganic polyphosphate/atp-NAD kinase, domain 2"/>
    <property type="match status" value="1"/>
</dbReference>
<dbReference type="InterPro" id="IPR016064">
    <property type="entry name" value="NAD/diacylglycerol_kinase_sf"/>
</dbReference>
<organism evidence="1 2">
    <name type="scientific">Filifactor villosus</name>
    <dbReference type="NCBI Taxonomy" id="29374"/>
    <lineage>
        <taxon>Bacteria</taxon>
        <taxon>Bacillati</taxon>
        <taxon>Bacillota</taxon>
        <taxon>Clostridia</taxon>
        <taxon>Peptostreptococcales</taxon>
        <taxon>Filifactoraceae</taxon>
        <taxon>Filifactor</taxon>
    </lineage>
</organism>
<gene>
    <name evidence="1" type="ORF">ACFO4R_02430</name>
</gene>
<accession>A0ABV9QJD4</accession>
<evidence type="ECO:0000313" key="1">
    <source>
        <dbReference type="EMBL" id="MFC4803928.1"/>
    </source>
</evidence>
<name>A0ABV9QJD4_9FIRM</name>